<dbReference type="Proteomes" id="UP001243009">
    <property type="component" value="Unassembled WGS sequence"/>
</dbReference>
<accession>A0ABT9DSE8</accession>
<dbReference type="EMBL" id="JAUTWS010000001">
    <property type="protein sequence ID" value="MDO9706813.1"/>
    <property type="molecule type" value="Genomic_DNA"/>
</dbReference>
<feature type="compositionally biased region" description="Basic and acidic residues" evidence="1">
    <location>
        <begin position="12"/>
        <end position="23"/>
    </location>
</feature>
<organism evidence="2 3">
    <name type="scientific">Paracraurococcus lichenis</name>
    <dbReference type="NCBI Taxonomy" id="3064888"/>
    <lineage>
        <taxon>Bacteria</taxon>
        <taxon>Pseudomonadati</taxon>
        <taxon>Pseudomonadota</taxon>
        <taxon>Alphaproteobacteria</taxon>
        <taxon>Acetobacterales</taxon>
        <taxon>Roseomonadaceae</taxon>
        <taxon>Paracraurococcus</taxon>
    </lineage>
</organism>
<proteinExistence type="predicted"/>
<evidence type="ECO:0008006" key="4">
    <source>
        <dbReference type="Google" id="ProtNLM"/>
    </source>
</evidence>
<evidence type="ECO:0000313" key="2">
    <source>
        <dbReference type="EMBL" id="MDO9706813.1"/>
    </source>
</evidence>
<feature type="region of interest" description="Disordered" evidence="1">
    <location>
        <begin position="1"/>
        <end position="23"/>
    </location>
</feature>
<dbReference type="RefSeq" id="WP_305101685.1">
    <property type="nucleotide sequence ID" value="NZ_JAUTWS010000001.1"/>
</dbReference>
<reference evidence="2 3" key="1">
    <citation type="submission" date="2023-08" db="EMBL/GenBank/DDBJ databases">
        <title>The draft genome sequence of Paracraurococcus sp. LOR1-02.</title>
        <authorList>
            <person name="Kingkaew E."/>
            <person name="Tanasupawat S."/>
        </authorList>
    </citation>
    <scope>NUCLEOTIDE SEQUENCE [LARGE SCALE GENOMIC DNA]</scope>
    <source>
        <strain evidence="2 3">LOR1-02</strain>
    </source>
</reference>
<name>A0ABT9DSE8_9PROT</name>
<sequence>MTRSLSPGRFARLLDTHGPRPERWPAAMRPAAAALLAGSPAARARLAEAQRLDAGLAAALPHPAPEAVARLRAAVAREIARTPLPAPATPWARLLDRLRPAAPAGWGALAALATCALWLGFSAAPAVGDPLAPLQTLPILEDPL</sequence>
<evidence type="ECO:0000313" key="3">
    <source>
        <dbReference type="Proteomes" id="UP001243009"/>
    </source>
</evidence>
<gene>
    <name evidence="2" type="ORF">Q7A36_00565</name>
</gene>
<protein>
    <recommendedName>
        <fullName evidence="4">DUF3619 family protein</fullName>
    </recommendedName>
</protein>
<evidence type="ECO:0000256" key="1">
    <source>
        <dbReference type="SAM" id="MobiDB-lite"/>
    </source>
</evidence>
<comment type="caution">
    <text evidence="2">The sequence shown here is derived from an EMBL/GenBank/DDBJ whole genome shotgun (WGS) entry which is preliminary data.</text>
</comment>
<keyword evidence="3" id="KW-1185">Reference proteome</keyword>